<evidence type="ECO:0000313" key="6">
    <source>
        <dbReference type="Proteomes" id="UP000315217"/>
    </source>
</evidence>
<feature type="compositionally biased region" description="Basic and acidic residues" evidence="1">
    <location>
        <begin position="21"/>
        <end position="32"/>
    </location>
</feature>
<dbReference type="InterPro" id="IPR013216">
    <property type="entry name" value="Methyltransf_11"/>
</dbReference>
<feature type="domain" description="Glycosyltransferase 2-like" evidence="2">
    <location>
        <begin position="38"/>
        <end position="166"/>
    </location>
</feature>
<dbReference type="Proteomes" id="UP000315217">
    <property type="component" value="Unassembled WGS sequence"/>
</dbReference>
<dbReference type="SUPFAM" id="SSF53448">
    <property type="entry name" value="Nucleotide-diphospho-sugar transferases"/>
    <property type="match status" value="1"/>
</dbReference>
<dbReference type="InterPro" id="IPR029063">
    <property type="entry name" value="SAM-dependent_MTases_sf"/>
</dbReference>
<dbReference type="Pfam" id="PF00535">
    <property type="entry name" value="Glycos_transf_2"/>
    <property type="match status" value="1"/>
</dbReference>
<evidence type="ECO:0000313" key="5">
    <source>
        <dbReference type="EMBL" id="TMJ10754.1"/>
    </source>
</evidence>
<feature type="domain" description="Methyltransferase type 11" evidence="3">
    <location>
        <begin position="347"/>
        <end position="396"/>
    </location>
</feature>
<comment type="caution">
    <text evidence="5">The sequence shown here is derived from an EMBL/GenBank/DDBJ whole genome shotgun (WGS) entry which is preliminary data.</text>
</comment>
<evidence type="ECO:0000259" key="3">
    <source>
        <dbReference type="Pfam" id="PF08241"/>
    </source>
</evidence>
<evidence type="ECO:0000259" key="2">
    <source>
        <dbReference type="Pfam" id="PF00535"/>
    </source>
</evidence>
<protein>
    <submittedName>
        <fullName evidence="5">Glycosyltransferase</fullName>
    </submittedName>
</protein>
<dbReference type="GO" id="GO:0008757">
    <property type="term" value="F:S-adenosylmethionine-dependent methyltransferase activity"/>
    <property type="evidence" value="ECO:0007669"/>
    <property type="project" value="InterPro"/>
</dbReference>
<dbReference type="Proteomes" id="UP000318661">
    <property type="component" value="Unassembled WGS sequence"/>
</dbReference>
<evidence type="ECO:0000313" key="4">
    <source>
        <dbReference type="EMBL" id="TMJ10386.1"/>
    </source>
</evidence>
<dbReference type="EMBL" id="VBAI01000101">
    <property type="protein sequence ID" value="TMJ10754.1"/>
    <property type="molecule type" value="Genomic_DNA"/>
</dbReference>
<gene>
    <name evidence="5" type="ORF">E6G98_06850</name>
    <name evidence="4" type="ORF">E6G99_00730</name>
</gene>
<dbReference type="InterPro" id="IPR029044">
    <property type="entry name" value="Nucleotide-diphossugar_trans"/>
</dbReference>
<keyword evidence="5" id="KW-0808">Transferase</keyword>
<dbReference type="InterPro" id="IPR001173">
    <property type="entry name" value="Glyco_trans_2-like"/>
</dbReference>
<dbReference type="CDD" id="cd02440">
    <property type="entry name" value="AdoMet_MTases"/>
    <property type="match status" value="1"/>
</dbReference>
<feature type="region of interest" description="Disordered" evidence="1">
    <location>
        <begin position="1"/>
        <end position="32"/>
    </location>
</feature>
<dbReference type="AlphaFoldDB" id="A0A537LRW8"/>
<sequence>MGSPATHTPRRRPPMRHRHERHESGPRSHMTSERPLISVTMTTHNRADLLLQRSIPSMLRQTYANWEMLIRGDGAGRDTEFVIDSFNDPRITYKRLPRRLYGSPQEQWAVGSTDALNDALDAAKGDYLAHLDDDDELLPIHLETLMQLLRNGNFDFVWARAHRETDRGWVIFGEPPDVTQLQQRNLMVHCAVMYDRRKFGDLRYDTEGTEPADWRMWKKIAAAGARLGFSDQIVAVHYAETPHKQRPQLKFPHALANLIQERGGLSRVARTALQRGVTREGPRTLLRALRHLSGMLRSHSLGANAPTREWPSARPGDDTVKVNVGSGVQHRLGPGWKNLDILHGADIRADVRKGLPLDDASVDFIYSEHFVEHLSLEEGKVYFGECHRVLRRGGVVRTATIDLPYVLERYAQDWSDQTWVRDYDFETASEMLNATFSLWGHKFIYDEETLKRSLATGGFQVIERCHLGRSRHAELVNLETRPESRLILEGVKI</sequence>
<dbReference type="PANTHER" id="PTHR43685:SF2">
    <property type="entry name" value="GLYCOSYLTRANSFERASE 2-LIKE DOMAIN-CONTAINING PROTEIN"/>
    <property type="match status" value="1"/>
</dbReference>
<dbReference type="Pfam" id="PF08241">
    <property type="entry name" value="Methyltransf_11"/>
    <property type="match status" value="1"/>
</dbReference>
<dbReference type="Gene3D" id="3.90.550.10">
    <property type="entry name" value="Spore Coat Polysaccharide Biosynthesis Protein SpsA, Chain A"/>
    <property type="match status" value="1"/>
</dbReference>
<dbReference type="SUPFAM" id="SSF53335">
    <property type="entry name" value="S-adenosyl-L-methionine-dependent methyltransferases"/>
    <property type="match status" value="1"/>
</dbReference>
<accession>A0A537LRW8</accession>
<feature type="compositionally biased region" description="Basic residues" evidence="1">
    <location>
        <begin position="8"/>
        <end position="20"/>
    </location>
</feature>
<dbReference type="InterPro" id="IPR050834">
    <property type="entry name" value="Glycosyltransf_2"/>
</dbReference>
<evidence type="ECO:0000313" key="7">
    <source>
        <dbReference type="Proteomes" id="UP000318661"/>
    </source>
</evidence>
<dbReference type="EMBL" id="VBAJ01000013">
    <property type="protein sequence ID" value="TMJ10386.1"/>
    <property type="molecule type" value="Genomic_DNA"/>
</dbReference>
<dbReference type="PANTHER" id="PTHR43685">
    <property type="entry name" value="GLYCOSYLTRANSFERASE"/>
    <property type="match status" value="1"/>
</dbReference>
<evidence type="ECO:0000256" key="1">
    <source>
        <dbReference type="SAM" id="MobiDB-lite"/>
    </source>
</evidence>
<name>A0A537LRW8_9BACT</name>
<organism evidence="5 6">
    <name type="scientific">Candidatus Segetimicrobium genomatis</name>
    <dbReference type="NCBI Taxonomy" id="2569760"/>
    <lineage>
        <taxon>Bacteria</taxon>
        <taxon>Bacillati</taxon>
        <taxon>Candidatus Sysuimicrobiota</taxon>
        <taxon>Candidatus Sysuimicrobiia</taxon>
        <taxon>Candidatus Sysuimicrobiales</taxon>
        <taxon>Candidatus Segetimicrobiaceae</taxon>
        <taxon>Candidatus Segetimicrobium</taxon>
    </lineage>
</organism>
<dbReference type="Gene3D" id="3.40.50.150">
    <property type="entry name" value="Vaccinia Virus protein VP39"/>
    <property type="match status" value="1"/>
</dbReference>
<reference evidence="6 7" key="1">
    <citation type="journal article" date="2019" name="Nat. Microbiol.">
        <title>Mediterranean grassland soil C-N compound turnover is dependent on rainfall and depth, and is mediated by genomically divergent microorganisms.</title>
        <authorList>
            <person name="Diamond S."/>
            <person name="Andeer P.F."/>
            <person name="Li Z."/>
            <person name="Crits-Christoph A."/>
            <person name="Burstein D."/>
            <person name="Anantharaman K."/>
            <person name="Lane K.R."/>
            <person name="Thomas B.C."/>
            <person name="Pan C."/>
            <person name="Northen T.R."/>
            <person name="Banfield J.F."/>
        </authorList>
    </citation>
    <scope>NUCLEOTIDE SEQUENCE [LARGE SCALE GENOMIC DNA]</scope>
    <source>
        <strain evidence="5">NP_1</strain>
        <strain evidence="4">NP_2</strain>
    </source>
</reference>
<proteinExistence type="predicted"/>